<evidence type="ECO:0000313" key="2">
    <source>
        <dbReference type="Proteomes" id="UP000466952"/>
    </source>
</evidence>
<comment type="caution">
    <text evidence="1">The sequence shown here is derived from an EMBL/GenBank/DDBJ whole genome shotgun (WGS) entry which is preliminary data.</text>
</comment>
<gene>
    <name evidence="1" type="ORF">GAP55_02760</name>
</gene>
<reference evidence="1 2" key="1">
    <citation type="journal article" date="2019" name="Nat. Med.">
        <title>A library of human gut bacterial isolates paired with longitudinal multiomics data enables mechanistic microbiome research.</title>
        <authorList>
            <person name="Poyet M."/>
            <person name="Groussin M."/>
            <person name="Gibbons S.M."/>
            <person name="Avila-Pacheco J."/>
            <person name="Jiang X."/>
            <person name="Kearney S.M."/>
            <person name="Perrotta A.R."/>
            <person name="Berdy B."/>
            <person name="Zhao S."/>
            <person name="Lieberman T.D."/>
            <person name="Swanson P.K."/>
            <person name="Smith M."/>
            <person name="Roesemann S."/>
            <person name="Alexander J.E."/>
            <person name="Rich S.A."/>
            <person name="Livny J."/>
            <person name="Vlamakis H."/>
            <person name="Clish C."/>
            <person name="Bullock K."/>
            <person name="Deik A."/>
            <person name="Scott J."/>
            <person name="Pierce K.A."/>
            <person name="Xavier R.J."/>
            <person name="Alm E.J."/>
        </authorList>
    </citation>
    <scope>NUCLEOTIDE SEQUENCE [LARGE SCALE GENOMIC DNA]</scope>
    <source>
        <strain evidence="1 2">BIOML-A11</strain>
    </source>
</reference>
<proteinExistence type="predicted"/>
<evidence type="ECO:0000313" key="1">
    <source>
        <dbReference type="EMBL" id="KAB4215308.1"/>
    </source>
</evidence>
<organism evidence="1 2">
    <name type="scientific">Bacteroides uniformis</name>
    <dbReference type="NCBI Taxonomy" id="820"/>
    <lineage>
        <taxon>Bacteria</taxon>
        <taxon>Pseudomonadati</taxon>
        <taxon>Bacteroidota</taxon>
        <taxon>Bacteroidia</taxon>
        <taxon>Bacteroidales</taxon>
        <taxon>Bacteroidaceae</taxon>
        <taxon>Bacteroides</taxon>
    </lineage>
</organism>
<protein>
    <submittedName>
        <fullName evidence="1">Winged helix-turn-helix transcriptional regulator</fullName>
    </submittedName>
</protein>
<dbReference type="AlphaFoldDB" id="A0A7J5HQK1"/>
<dbReference type="Proteomes" id="UP000466952">
    <property type="component" value="Unassembled WGS sequence"/>
</dbReference>
<dbReference type="InterPro" id="IPR036388">
    <property type="entry name" value="WH-like_DNA-bd_sf"/>
</dbReference>
<sequence length="297" mass="34273">MEQQYTTLTKDINNIDNKDAIVYAYIKSRMNYKTSIADNVTEKEISEKLGISLSTVKRSVSRLKNNKNLIDKVISNNVIAEGSYKTYNKYHVAKCNEDFFYIYNSFFNDDMNIAKASERTKLKNFLLKIKALCKKETNKYISESPHLGGLNKTELSKKLGIDTKTLNKYLEMAVNAGQIKYITNGLLILNKSIIPDFKKDDTDTRIYHIIYDWCIDNGVVPPDRNDEIKIMEDGSIRRKNSLLLEIAGKLGYMKDEEIRSLLTNRITSEEITLEYIAKVLNINNKKKEEIEYSVILD</sequence>
<dbReference type="EMBL" id="WCTR01000002">
    <property type="protein sequence ID" value="KAB4215308.1"/>
    <property type="molecule type" value="Genomic_DNA"/>
</dbReference>
<dbReference type="Gene3D" id="1.10.10.10">
    <property type="entry name" value="Winged helix-like DNA-binding domain superfamily/Winged helix DNA-binding domain"/>
    <property type="match status" value="1"/>
</dbReference>
<accession>A0A7J5HQK1</accession>
<name>A0A7J5HQK1_BACUN</name>